<dbReference type="InterPro" id="IPR005135">
    <property type="entry name" value="Endo/exonuclease/phosphatase"/>
</dbReference>
<evidence type="ECO:0000313" key="2">
    <source>
        <dbReference type="EMBL" id="SMO52615.1"/>
    </source>
</evidence>
<feature type="domain" description="Endonuclease/exonuclease/phosphatase" evidence="1">
    <location>
        <begin position="8"/>
        <end position="227"/>
    </location>
</feature>
<reference evidence="2 3" key="1">
    <citation type="submission" date="2017-05" db="EMBL/GenBank/DDBJ databases">
        <authorList>
            <person name="Varghese N."/>
            <person name="Submissions S."/>
        </authorList>
    </citation>
    <scope>NUCLEOTIDE SEQUENCE [LARGE SCALE GENOMIC DNA]</scope>
    <source>
        <strain evidence="2 3">DSM 21342</strain>
    </source>
</reference>
<dbReference type="InterPro" id="IPR036691">
    <property type="entry name" value="Endo/exonu/phosph_ase_sf"/>
</dbReference>
<dbReference type="Gene3D" id="3.60.10.10">
    <property type="entry name" value="Endonuclease/exonuclease/phosphatase"/>
    <property type="match status" value="1"/>
</dbReference>
<keyword evidence="2" id="KW-0269">Exonuclease</keyword>
<organism evidence="2 3">
    <name type="scientific">Solitalea koreensis</name>
    <dbReference type="NCBI Taxonomy" id="543615"/>
    <lineage>
        <taxon>Bacteria</taxon>
        <taxon>Pseudomonadati</taxon>
        <taxon>Bacteroidota</taxon>
        <taxon>Sphingobacteriia</taxon>
        <taxon>Sphingobacteriales</taxon>
        <taxon>Sphingobacteriaceae</taxon>
        <taxon>Solitalea</taxon>
    </lineage>
</organism>
<dbReference type="AlphaFoldDB" id="A0A521BZT7"/>
<dbReference type="GO" id="GO:0004527">
    <property type="term" value="F:exonuclease activity"/>
    <property type="evidence" value="ECO:0007669"/>
    <property type="project" value="UniProtKB-KW"/>
</dbReference>
<dbReference type="EMBL" id="FXSZ01000003">
    <property type="protein sequence ID" value="SMO52615.1"/>
    <property type="molecule type" value="Genomic_DNA"/>
</dbReference>
<dbReference type="RefSeq" id="WP_221929028.1">
    <property type="nucleotide sequence ID" value="NZ_FXSZ01000003.1"/>
</dbReference>
<gene>
    <name evidence="2" type="ORF">SAMN06265350_10375</name>
</gene>
<evidence type="ECO:0000259" key="1">
    <source>
        <dbReference type="Pfam" id="PF03372"/>
    </source>
</evidence>
<evidence type="ECO:0000313" key="3">
    <source>
        <dbReference type="Proteomes" id="UP000315971"/>
    </source>
</evidence>
<keyword evidence="2" id="KW-0540">Nuclease</keyword>
<dbReference type="Pfam" id="PF03372">
    <property type="entry name" value="Exo_endo_phos"/>
    <property type="match status" value="1"/>
</dbReference>
<proteinExistence type="predicted"/>
<name>A0A521BZT7_9SPHI</name>
<keyword evidence="3" id="KW-1185">Reference proteome</keyword>
<dbReference type="SUPFAM" id="SSF56219">
    <property type="entry name" value="DNase I-like"/>
    <property type="match status" value="1"/>
</dbReference>
<dbReference type="Proteomes" id="UP000315971">
    <property type="component" value="Unassembled WGS sequence"/>
</dbReference>
<protein>
    <submittedName>
        <fullName evidence="2">Exonuclease III</fullName>
    </submittedName>
</protein>
<keyword evidence="2" id="KW-0378">Hydrolase</keyword>
<sequence length="240" mass="28320">MKSDLRIVTWNCNGAFRKKLDFLQEFDADIIVIQECENPSEAKEIKYKSWAKNYLWVGENKNKGLGIFAKQNIHIEPLNWENGNTKYFIPCRINNEFNLLAAWCHGANSPTFGYIGQLWKYLQLNKFNLEKSIIAGDFNSNVIWDKWDRWWNHSDVVRELEELNISSVYHSKYNEQPGCEQNPTFFLQRNLSKPYHIDYFFASSEFHTRILQFEIGTANKWLGISDHMPILMVVDMKGYT</sequence>
<accession>A0A521BZT7</accession>